<name>A0AAV7X7R7_9NEOP</name>
<keyword evidence="2" id="KW-1185">Reference proteome</keyword>
<dbReference type="Gene3D" id="2.70.98.10">
    <property type="match status" value="1"/>
</dbReference>
<dbReference type="GO" id="GO:0030246">
    <property type="term" value="F:carbohydrate binding"/>
    <property type="evidence" value="ECO:0007669"/>
    <property type="project" value="InterPro"/>
</dbReference>
<comment type="caution">
    <text evidence="1">The sequence shown here is derived from an EMBL/GenBank/DDBJ whole genome shotgun (WGS) entry which is preliminary data.</text>
</comment>
<dbReference type="EMBL" id="JAPTSV010000014">
    <property type="protein sequence ID" value="KAJ1520477.1"/>
    <property type="molecule type" value="Genomic_DNA"/>
</dbReference>
<dbReference type="AlphaFoldDB" id="A0AAV7X7R7"/>
<proteinExistence type="predicted"/>
<reference evidence="1" key="1">
    <citation type="submission" date="2022-12" db="EMBL/GenBank/DDBJ databases">
        <title>Chromosome-level genome assembly of the bean flower thrips Megalurothrips usitatus.</title>
        <authorList>
            <person name="Ma L."/>
            <person name="Liu Q."/>
            <person name="Li H."/>
            <person name="Cai W."/>
        </authorList>
    </citation>
    <scope>NUCLEOTIDE SEQUENCE</scope>
    <source>
        <strain evidence="1">Cailab_2022a</strain>
    </source>
</reference>
<gene>
    <name evidence="1" type="ORF">ONE63_003603</name>
</gene>
<accession>A0AAV7X7R7</accession>
<dbReference type="Proteomes" id="UP001075354">
    <property type="component" value="Chromosome 14"/>
</dbReference>
<evidence type="ECO:0000313" key="2">
    <source>
        <dbReference type="Proteomes" id="UP001075354"/>
    </source>
</evidence>
<evidence type="ECO:0000313" key="1">
    <source>
        <dbReference type="EMBL" id="KAJ1520477.1"/>
    </source>
</evidence>
<protein>
    <submittedName>
        <fullName evidence="1">Uncharacterized protein</fullName>
    </submittedName>
</protein>
<organism evidence="1 2">
    <name type="scientific">Megalurothrips usitatus</name>
    <name type="common">bean blossom thrips</name>
    <dbReference type="NCBI Taxonomy" id="439358"/>
    <lineage>
        <taxon>Eukaryota</taxon>
        <taxon>Metazoa</taxon>
        <taxon>Ecdysozoa</taxon>
        <taxon>Arthropoda</taxon>
        <taxon>Hexapoda</taxon>
        <taxon>Insecta</taxon>
        <taxon>Pterygota</taxon>
        <taxon>Neoptera</taxon>
        <taxon>Paraneoptera</taxon>
        <taxon>Thysanoptera</taxon>
        <taxon>Terebrantia</taxon>
        <taxon>Thripoidea</taxon>
        <taxon>Thripidae</taxon>
        <taxon>Megalurothrips</taxon>
    </lineage>
</organism>
<sequence length="71" mass="8090">MLKVQRFPLRKKKKYTPLIGKGGATYVKQGALSFITLNFFDSLHYKPTTPDTVLRPGALYVHNMLFKFGAK</sequence>
<dbReference type="InterPro" id="IPR014718">
    <property type="entry name" value="GH-type_carb-bd"/>
</dbReference>